<dbReference type="AlphaFoldDB" id="A0A1I4W5Y0"/>
<dbReference type="GO" id="GO:0051213">
    <property type="term" value="F:dioxygenase activity"/>
    <property type="evidence" value="ECO:0007669"/>
    <property type="project" value="UniProtKB-KW"/>
</dbReference>
<dbReference type="InterPro" id="IPR045054">
    <property type="entry name" value="P4HA-like"/>
</dbReference>
<dbReference type="Gene3D" id="2.60.120.620">
    <property type="entry name" value="q2cbj1_9rhob like domain"/>
    <property type="match status" value="1"/>
</dbReference>
<dbReference type="STRING" id="578942.SAMN05216289_10433"/>
<dbReference type="PANTHER" id="PTHR10869">
    <property type="entry name" value="PROLYL 4-HYDROXYLASE ALPHA SUBUNIT"/>
    <property type="match status" value="1"/>
</dbReference>
<dbReference type="InterPro" id="IPR044862">
    <property type="entry name" value="Pro_4_hyd_alph_FE2OG_OXY"/>
</dbReference>
<keyword evidence="4" id="KW-0560">Oxidoreductase</keyword>
<dbReference type="PANTHER" id="PTHR10869:SF246">
    <property type="entry name" value="TRANSMEMBRANE PROLYL 4-HYDROXYLASE"/>
    <property type="match status" value="1"/>
</dbReference>
<reference evidence="7 8" key="1">
    <citation type="submission" date="2016-10" db="EMBL/GenBank/DDBJ databases">
        <authorList>
            <person name="de Groot N.N."/>
        </authorList>
    </citation>
    <scope>NUCLEOTIDE SEQUENCE [LARGE SCALE GENOMIC DNA]</scope>
    <source>
        <strain evidence="7 8">CGMCC 1.7659</strain>
    </source>
</reference>
<evidence type="ECO:0000256" key="3">
    <source>
        <dbReference type="ARBA" id="ARBA00022964"/>
    </source>
</evidence>
<dbReference type="GO" id="GO:0016705">
    <property type="term" value="F:oxidoreductase activity, acting on paired donors, with incorporation or reduction of molecular oxygen"/>
    <property type="evidence" value="ECO:0007669"/>
    <property type="project" value="InterPro"/>
</dbReference>
<evidence type="ECO:0000256" key="1">
    <source>
        <dbReference type="ARBA" id="ARBA00001961"/>
    </source>
</evidence>
<dbReference type="OrthoDB" id="564897at2"/>
<dbReference type="RefSeq" id="WP_092405264.1">
    <property type="nucleotide sequence ID" value="NZ_FOVF01000004.1"/>
</dbReference>
<dbReference type="InterPro" id="IPR006620">
    <property type="entry name" value="Pro_4_hyd_alph"/>
</dbReference>
<dbReference type="Proteomes" id="UP000198575">
    <property type="component" value="Unassembled WGS sequence"/>
</dbReference>
<evidence type="ECO:0000256" key="2">
    <source>
        <dbReference type="ARBA" id="ARBA00022723"/>
    </source>
</evidence>
<dbReference type="EMBL" id="FOVF01000004">
    <property type="protein sequence ID" value="SFN09084.1"/>
    <property type="molecule type" value="Genomic_DNA"/>
</dbReference>
<keyword evidence="5" id="KW-0408">Iron</keyword>
<evidence type="ECO:0000256" key="4">
    <source>
        <dbReference type="ARBA" id="ARBA00023002"/>
    </source>
</evidence>
<proteinExistence type="predicted"/>
<organism evidence="7 8">
    <name type="scientific">Dokdonella immobilis</name>
    <dbReference type="NCBI Taxonomy" id="578942"/>
    <lineage>
        <taxon>Bacteria</taxon>
        <taxon>Pseudomonadati</taxon>
        <taxon>Pseudomonadota</taxon>
        <taxon>Gammaproteobacteria</taxon>
        <taxon>Lysobacterales</taxon>
        <taxon>Rhodanobacteraceae</taxon>
        <taxon>Dokdonella</taxon>
    </lineage>
</organism>
<evidence type="ECO:0000259" key="6">
    <source>
        <dbReference type="SMART" id="SM00702"/>
    </source>
</evidence>
<evidence type="ECO:0000313" key="7">
    <source>
        <dbReference type="EMBL" id="SFN09084.1"/>
    </source>
</evidence>
<evidence type="ECO:0000313" key="8">
    <source>
        <dbReference type="Proteomes" id="UP000198575"/>
    </source>
</evidence>
<comment type="cofactor">
    <cofactor evidence="1">
        <name>L-ascorbate</name>
        <dbReference type="ChEBI" id="CHEBI:38290"/>
    </cofactor>
</comment>
<evidence type="ECO:0000256" key="5">
    <source>
        <dbReference type="ARBA" id="ARBA00023004"/>
    </source>
</evidence>
<name>A0A1I4W5Y0_9GAMM</name>
<accession>A0A1I4W5Y0</accession>
<keyword evidence="8" id="KW-1185">Reference proteome</keyword>
<sequence length="205" mass="23624">MEKPLDLLRHYVRWYDDALPREFCEGLVKGFEQMRDAQEVNGRGVRAGLDDSKWTELNVSRYADAGMKAFFMSQIDHYLARYNVDIGVGLPIPGSNLTADLIIKRYAAGGEEGFQPHFDAIFDRCHRYLVFLWYLNDVQEGGETRFTDLDLNVQARAGRLLMFPPYWMYQHAGMPPRSNDKYILSTYLLFARNPVVDSAVTRPEA</sequence>
<dbReference type="SMART" id="SM00702">
    <property type="entry name" value="P4Hc"/>
    <property type="match status" value="1"/>
</dbReference>
<protein>
    <submittedName>
        <fullName evidence="7">2OG-Fe(II) oxygenase superfamily protein</fullName>
    </submittedName>
</protein>
<dbReference type="GO" id="GO:0005506">
    <property type="term" value="F:iron ion binding"/>
    <property type="evidence" value="ECO:0007669"/>
    <property type="project" value="InterPro"/>
</dbReference>
<dbReference type="GO" id="GO:0031418">
    <property type="term" value="F:L-ascorbic acid binding"/>
    <property type="evidence" value="ECO:0007669"/>
    <property type="project" value="InterPro"/>
</dbReference>
<keyword evidence="3" id="KW-0223">Dioxygenase</keyword>
<gene>
    <name evidence="7" type="ORF">SAMN05216289_10433</name>
</gene>
<dbReference type="Pfam" id="PF13640">
    <property type="entry name" value="2OG-FeII_Oxy_3"/>
    <property type="match status" value="1"/>
</dbReference>
<keyword evidence="2" id="KW-0479">Metal-binding</keyword>
<feature type="domain" description="Prolyl 4-hydroxylase alpha subunit" evidence="6">
    <location>
        <begin position="10"/>
        <end position="189"/>
    </location>
</feature>